<dbReference type="NCBIfam" id="TIGR01496">
    <property type="entry name" value="DHPS"/>
    <property type="match status" value="1"/>
</dbReference>
<name>A0A378XCZ7_9BURK</name>
<dbReference type="AlphaFoldDB" id="A0A378XCZ7"/>
<dbReference type="RefSeq" id="WP_026253484.1">
    <property type="nucleotide sequence ID" value="NZ_CP065725.1"/>
</dbReference>
<dbReference type="EC" id="2.5.1.15" evidence="4 9"/>
<dbReference type="SUPFAM" id="SSF51717">
    <property type="entry name" value="Dihydropteroate synthetase-like"/>
    <property type="match status" value="1"/>
</dbReference>
<dbReference type="GO" id="GO:0046654">
    <property type="term" value="P:tetrahydrofolate biosynthetic process"/>
    <property type="evidence" value="ECO:0007669"/>
    <property type="project" value="UniProtKB-UniPathway"/>
</dbReference>
<evidence type="ECO:0000256" key="8">
    <source>
        <dbReference type="ARBA" id="ARBA00022909"/>
    </source>
</evidence>
<evidence type="ECO:0000256" key="3">
    <source>
        <dbReference type="ARBA" id="ARBA00004763"/>
    </source>
</evidence>
<dbReference type="PANTHER" id="PTHR20941">
    <property type="entry name" value="FOLATE SYNTHESIS PROTEINS"/>
    <property type="match status" value="1"/>
</dbReference>
<proteinExistence type="inferred from homology"/>
<sequence>MSSSFTCGRYVLDLSKPLVMGIVNVTPDSFSDGGAQSEQLDLAIEHGLQMVEEGAHILDIGGESTRPGSDAVSVEEELRRIIPVIKGLRDAGVPLSIDTFKPEVMQAALDAGADMINDIYALRQPGALEVVAKHPNCGICVMHMDGEPKTMQLSPPNYDGDITAAVKRFLEERADVLLKYGVNSSRVMLDPGFCFGKTVAQNYQLLNQMAELTSLNLPLLVGLSRKSMIGAVVGKEPKQRVVASVVAAVAAAKRGAAVLRVHDVVETLEGLAVSHAIHQGD</sequence>
<comment type="catalytic activity">
    <reaction evidence="1">
        <text>(7,8-dihydropterin-6-yl)methyl diphosphate + 4-aminobenzoate = 7,8-dihydropteroate + diphosphate</text>
        <dbReference type="Rhea" id="RHEA:19949"/>
        <dbReference type="ChEBI" id="CHEBI:17836"/>
        <dbReference type="ChEBI" id="CHEBI:17839"/>
        <dbReference type="ChEBI" id="CHEBI:33019"/>
        <dbReference type="ChEBI" id="CHEBI:72950"/>
        <dbReference type="EC" id="2.5.1.15"/>
    </reaction>
</comment>
<evidence type="ECO:0000256" key="7">
    <source>
        <dbReference type="ARBA" id="ARBA00022842"/>
    </source>
</evidence>
<comment type="similarity">
    <text evidence="9">Belongs to the DHPS family.</text>
</comment>
<gene>
    <name evidence="12" type="primary">folP_1</name>
    <name evidence="11" type="synonym">folP</name>
    <name evidence="11" type="ORF">I6G29_03395</name>
    <name evidence="12" type="ORF">NCTC11997_00730</name>
</gene>
<evidence type="ECO:0000256" key="6">
    <source>
        <dbReference type="ARBA" id="ARBA00022723"/>
    </source>
</evidence>
<dbReference type="InterPro" id="IPR045031">
    <property type="entry name" value="DHP_synth-like"/>
</dbReference>
<reference evidence="12 13" key="1">
    <citation type="submission" date="2018-06" db="EMBL/GenBank/DDBJ databases">
        <authorList>
            <consortium name="Pathogen Informatics"/>
            <person name="Doyle S."/>
        </authorList>
    </citation>
    <scope>NUCLEOTIDE SEQUENCE [LARGE SCALE GENOMIC DNA]</scope>
    <source>
        <strain evidence="12 13">NCTC11997</strain>
    </source>
</reference>
<dbReference type="STRING" id="1122619.GCA_000373745_00017"/>
<dbReference type="InterPro" id="IPR006390">
    <property type="entry name" value="DHP_synth_dom"/>
</dbReference>
<dbReference type="OrthoDB" id="9811744at2"/>
<evidence type="ECO:0000256" key="4">
    <source>
        <dbReference type="ARBA" id="ARBA00012458"/>
    </source>
</evidence>
<feature type="domain" description="Pterin-binding" evidence="10">
    <location>
        <begin position="17"/>
        <end position="272"/>
    </location>
</feature>
<dbReference type="GO" id="GO:0046656">
    <property type="term" value="P:folic acid biosynthetic process"/>
    <property type="evidence" value="ECO:0007669"/>
    <property type="project" value="UniProtKB-KW"/>
</dbReference>
<dbReference type="Proteomes" id="UP000254603">
    <property type="component" value="Unassembled WGS sequence"/>
</dbReference>
<dbReference type="GO" id="GO:0004156">
    <property type="term" value="F:dihydropteroate synthase activity"/>
    <property type="evidence" value="ECO:0007669"/>
    <property type="project" value="UniProtKB-EC"/>
</dbReference>
<dbReference type="EMBL" id="UGSB01000001">
    <property type="protein sequence ID" value="SUA51671.1"/>
    <property type="molecule type" value="Genomic_DNA"/>
</dbReference>
<comment type="pathway">
    <text evidence="3 9">Cofactor biosynthesis; tetrahydrofolate biosynthesis; 7,8-dihydrofolate from 2-amino-4-hydroxy-6-hydroxymethyl-7,8-dihydropteridine diphosphate and 4-aminobenzoate: step 1/2.</text>
</comment>
<accession>A0A378XCZ7</accession>
<dbReference type="GO" id="GO:0005829">
    <property type="term" value="C:cytosol"/>
    <property type="evidence" value="ECO:0007669"/>
    <property type="project" value="TreeGrafter"/>
</dbReference>
<dbReference type="EMBL" id="CP065725">
    <property type="protein sequence ID" value="QPT40638.1"/>
    <property type="molecule type" value="Genomic_DNA"/>
</dbReference>
<keyword evidence="7 9" id="KW-0460">Magnesium</keyword>
<evidence type="ECO:0000256" key="1">
    <source>
        <dbReference type="ARBA" id="ARBA00000012"/>
    </source>
</evidence>
<evidence type="ECO:0000313" key="12">
    <source>
        <dbReference type="EMBL" id="SUA51671.1"/>
    </source>
</evidence>
<dbReference type="PROSITE" id="PS50972">
    <property type="entry name" value="PTERIN_BINDING"/>
    <property type="match status" value="1"/>
</dbReference>
<protein>
    <recommendedName>
        <fullName evidence="4 9">Dihydropteroate synthase</fullName>
        <shortName evidence="9">DHPS</shortName>
        <ecNumber evidence="4 9">2.5.1.15</ecNumber>
    </recommendedName>
    <alternativeName>
        <fullName evidence="9">Dihydropteroate pyrophosphorylase</fullName>
    </alternativeName>
</protein>
<dbReference type="Gene3D" id="3.20.20.20">
    <property type="entry name" value="Dihydropteroate synthase-like"/>
    <property type="match status" value="1"/>
</dbReference>
<dbReference type="Proteomes" id="UP000594903">
    <property type="component" value="Chromosome"/>
</dbReference>
<dbReference type="InterPro" id="IPR000489">
    <property type="entry name" value="Pterin-binding_dom"/>
</dbReference>
<dbReference type="PROSITE" id="PS00793">
    <property type="entry name" value="DHPS_2"/>
    <property type="match status" value="1"/>
</dbReference>
<dbReference type="InterPro" id="IPR011005">
    <property type="entry name" value="Dihydropteroate_synth-like_sf"/>
</dbReference>
<evidence type="ECO:0000313" key="13">
    <source>
        <dbReference type="Proteomes" id="UP000254603"/>
    </source>
</evidence>
<evidence type="ECO:0000256" key="2">
    <source>
        <dbReference type="ARBA" id="ARBA00001946"/>
    </source>
</evidence>
<comment type="cofactor">
    <cofactor evidence="2 9">
        <name>Mg(2+)</name>
        <dbReference type="ChEBI" id="CHEBI:18420"/>
    </cofactor>
</comment>
<dbReference type="PROSITE" id="PS00792">
    <property type="entry name" value="DHPS_1"/>
    <property type="match status" value="1"/>
</dbReference>
<dbReference type="CDD" id="cd00739">
    <property type="entry name" value="DHPS"/>
    <property type="match status" value="1"/>
</dbReference>
<dbReference type="UniPathway" id="UPA00077">
    <property type="reaction ID" value="UER00156"/>
</dbReference>
<dbReference type="PANTHER" id="PTHR20941:SF1">
    <property type="entry name" value="FOLIC ACID SYNTHESIS PROTEIN FOL1"/>
    <property type="match status" value="1"/>
</dbReference>
<keyword evidence="8 9" id="KW-0289">Folate biosynthesis</keyword>
<dbReference type="Pfam" id="PF00809">
    <property type="entry name" value="Pterin_bind"/>
    <property type="match status" value="1"/>
</dbReference>
<reference evidence="11 14" key="2">
    <citation type="submission" date="2020-12" db="EMBL/GenBank/DDBJ databases">
        <title>FDA dAtabase for Regulatory Grade micrObial Sequences (FDA-ARGOS): Supporting development and validation of Infectious Disease Dx tests.</title>
        <authorList>
            <person name="Sproer C."/>
            <person name="Gronow S."/>
            <person name="Severitt S."/>
            <person name="Schroder I."/>
            <person name="Tallon L."/>
            <person name="Sadzewicz L."/>
            <person name="Zhao X."/>
            <person name="Boylan J."/>
            <person name="Ott S."/>
            <person name="Bowen H."/>
            <person name="Vavikolanu K."/>
            <person name="Mehta A."/>
            <person name="Aluvathingal J."/>
            <person name="Nadendla S."/>
            <person name="Lowell S."/>
            <person name="Myers T."/>
            <person name="Yan Y."/>
            <person name="Sichtig H."/>
        </authorList>
    </citation>
    <scope>NUCLEOTIDE SEQUENCE [LARGE SCALE GENOMIC DNA]</scope>
    <source>
        <strain evidence="11 14">FDAARGOS_872</strain>
    </source>
</reference>
<keyword evidence="5 9" id="KW-0808">Transferase</keyword>
<evidence type="ECO:0000313" key="14">
    <source>
        <dbReference type="Proteomes" id="UP000594903"/>
    </source>
</evidence>
<organism evidence="12 13">
    <name type="scientific">Oligella ureolytica</name>
    <dbReference type="NCBI Taxonomy" id="90244"/>
    <lineage>
        <taxon>Bacteria</taxon>
        <taxon>Pseudomonadati</taxon>
        <taxon>Pseudomonadota</taxon>
        <taxon>Betaproteobacteria</taxon>
        <taxon>Burkholderiales</taxon>
        <taxon>Alcaligenaceae</taxon>
        <taxon>Oligella</taxon>
    </lineage>
</organism>
<evidence type="ECO:0000256" key="9">
    <source>
        <dbReference type="RuleBase" id="RU361205"/>
    </source>
</evidence>
<keyword evidence="14" id="KW-1185">Reference proteome</keyword>
<keyword evidence="6 9" id="KW-0479">Metal-binding</keyword>
<dbReference type="GO" id="GO:0046872">
    <property type="term" value="F:metal ion binding"/>
    <property type="evidence" value="ECO:0007669"/>
    <property type="project" value="UniProtKB-KW"/>
</dbReference>
<evidence type="ECO:0000259" key="10">
    <source>
        <dbReference type="PROSITE" id="PS50972"/>
    </source>
</evidence>
<evidence type="ECO:0000256" key="5">
    <source>
        <dbReference type="ARBA" id="ARBA00022679"/>
    </source>
</evidence>
<comment type="function">
    <text evidence="9">Catalyzes the condensation of para-aminobenzoate (pABA) with 6-hydroxymethyl-7,8-dihydropterin diphosphate (DHPt-PP) to form 7,8-dihydropteroate (H2Pte), the immediate precursor of folate derivatives.</text>
</comment>
<evidence type="ECO:0000313" key="11">
    <source>
        <dbReference type="EMBL" id="QPT40638.1"/>
    </source>
</evidence>